<dbReference type="Pfam" id="PF17802">
    <property type="entry name" value="SpaA"/>
    <property type="match status" value="1"/>
</dbReference>
<dbReference type="Gene3D" id="2.60.40.740">
    <property type="match status" value="1"/>
</dbReference>
<evidence type="ECO:0000256" key="6">
    <source>
        <dbReference type="SAM" id="SignalP"/>
    </source>
</evidence>
<keyword evidence="1" id="KW-0134">Cell wall</keyword>
<dbReference type="RefSeq" id="WP_349186028.1">
    <property type="nucleotide sequence ID" value="NZ_JBBMEN010000004.1"/>
</dbReference>
<name>A0ABV1C4S4_9FIRM</name>
<feature type="chain" id="PRO_5046513958" evidence="6">
    <location>
        <begin position="28"/>
        <end position="503"/>
    </location>
</feature>
<evidence type="ECO:0000256" key="5">
    <source>
        <dbReference type="SAM" id="Phobius"/>
    </source>
</evidence>
<dbReference type="Gene3D" id="2.60.40.10">
    <property type="entry name" value="Immunoglobulins"/>
    <property type="match status" value="1"/>
</dbReference>
<evidence type="ECO:0000313" key="10">
    <source>
        <dbReference type="EMBL" id="MEQ2385281.1"/>
    </source>
</evidence>
<keyword evidence="5" id="KW-1133">Transmembrane helix</keyword>
<evidence type="ECO:0000259" key="7">
    <source>
        <dbReference type="Pfam" id="PF00746"/>
    </source>
</evidence>
<reference evidence="10 11" key="1">
    <citation type="submission" date="2024-03" db="EMBL/GenBank/DDBJ databases">
        <title>Human intestinal bacterial collection.</title>
        <authorList>
            <person name="Pauvert C."/>
            <person name="Hitch T.C.A."/>
            <person name="Clavel T."/>
        </authorList>
    </citation>
    <scope>NUCLEOTIDE SEQUENCE [LARGE SCALE GENOMIC DNA]</scope>
    <source>
        <strain evidence="10 11">CLA-AA-H281</strain>
    </source>
</reference>
<evidence type="ECO:0000313" key="11">
    <source>
        <dbReference type="Proteomes" id="UP001465119"/>
    </source>
</evidence>
<dbReference type="InterPro" id="IPR013783">
    <property type="entry name" value="Ig-like_fold"/>
</dbReference>
<feature type="signal peptide" evidence="6">
    <location>
        <begin position="1"/>
        <end position="27"/>
    </location>
</feature>
<evidence type="ECO:0000256" key="4">
    <source>
        <dbReference type="ARBA" id="ARBA00023088"/>
    </source>
</evidence>
<dbReference type="Pfam" id="PF16569">
    <property type="entry name" value="GramPos_pilinBB"/>
    <property type="match status" value="1"/>
</dbReference>
<accession>A0ABV1C4S4</accession>
<feature type="domain" description="Gram-positive cocci surface proteins LPxTG" evidence="7">
    <location>
        <begin position="462"/>
        <end position="502"/>
    </location>
</feature>
<gene>
    <name evidence="10" type="ORF">WMO20_04950</name>
</gene>
<dbReference type="Pfam" id="PF00746">
    <property type="entry name" value="Gram_pos_anchor"/>
    <property type="match status" value="1"/>
</dbReference>
<dbReference type="InterPro" id="IPR019931">
    <property type="entry name" value="LPXTG_anchor"/>
</dbReference>
<feature type="domain" description="Gram-positive pilin backbone subunit 2 Cna-B-like" evidence="8">
    <location>
        <begin position="202"/>
        <end position="322"/>
    </location>
</feature>
<keyword evidence="4" id="KW-0572">Peptidoglycan-anchor</keyword>
<dbReference type="Proteomes" id="UP001465119">
    <property type="component" value="Unassembled WGS sequence"/>
</dbReference>
<dbReference type="EMBL" id="JBBMEN010000004">
    <property type="protein sequence ID" value="MEQ2385281.1"/>
    <property type="molecule type" value="Genomic_DNA"/>
</dbReference>
<evidence type="ECO:0000259" key="9">
    <source>
        <dbReference type="Pfam" id="PF17802"/>
    </source>
</evidence>
<evidence type="ECO:0000256" key="3">
    <source>
        <dbReference type="ARBA" id="ARBA00022729"/>
    </source>
</evidence>
<evidence type="ECO:0000259" key="8">
    <source>
        <dbReference type="Pfam" id="PF16569"/>
    </source>
</evidence>
<keyword evidence="5" id="KW-0812">Transmembrane</keyword>
<organism evidence="10 11">
    <name type="scientific">Faecalibacterium intestinale</name>
    <dbReference type="NCBI Taxonomy" id="3133155"/>
    <lineage>
        <taxon>Bacteria</taxon>
        <taxon>Bacillati</taxon>
        <taxon>Bacillota</taxon>
        <taxon>Clostridia</taxon>
        <taxon>Eubacteriales</taxon>
        <taxon>Oscillospiraceae</taxon>
        <taxon>Faecalibacterium</taxon>
    </lineage>
</organism>
<dbReference type="NCBIfam" id="TIGR01167">
    <property type="entry name" value="LPXTG_anchor"/>
    <property type="match status" value="1"/>
</dbReference>
<keyword evidence="11" id="KW-1185">Reference proteome</keyword>
<protein>
    <submittedName>
        <fullName evidence="10">Isopeptide-forming domain-containing fimbrial protein</fullName>
    </submittedName>
</protein>
<evidence type="ECO:0000256" key="1">
    <source>
        <dbReference type="ARBA" id="ARBA00022512"/>
    </source>
</evidence>
<sequence length="503" mass="53920">MKKAMKKLMAALLAVAMVCAMAIPAFADSSSSTGTAAVTRYTITAPKNGHTYEIYQIFTGDYDASQPSMLANIKWGKNGTGTAGDAVEQTVLDALSKVASYTSDNDKLTVIEKYIDLSTAPLVTITNGGTANDVVGGYYLIKDQDGTVPSSETYTPYIVSVVCDITIKPKSNEVPKFTKKLKDTNDTTGAISGWQDSADYDIGDDIPFRLQGTVSKDIDSYKTYYYAFHDVEEAGLTFDPDSVEVFVGDEVTGTKITTGYTVDTSPADGCTFEIVFDDLKKVSGVTANSIITVTYKSQLNGNAVLGEHGNVNKAQLEYSNNPRGDGKGETPWDNVIVFTYKVVVNKIDQAGDPLEGAQFTLTKKTKNGTDVVKTMDVNTTLTQFTLSGLDDGEYTLTETVTPAHYNTISPITFTVTADHKIDWDSISTRDNVLTSLSGNKVIGEITFDVDKTAGSLSTNVVNNIGTTLPGTGGIGTTIFYVIGGGLMVAAAILLITKKRMENR</sequence>
<proteinExistence type="predicted"/>
<keyword evidence="5" id="KW-0472">Membrane</keyword>
<keyword evidence="2" id="KW-0964">Secreted</keyword>
<evidence type="ECO:0000256" key="2">
    <source>
        <dbReference type="ARBA" id="ARBA00022525"/>
    </source>
</evidence>
<dbReference type="InterPro" id="IPR041033">
    <property type="entry name" value="SpaA_PFL_dom_1"/>
</dbReference>
<dbReference type="NCBIfam" id="TIGR04226">
    <property type="entry name" value="RrgB_K2N_iso_D2"/>
    <property type="match status" value="1"/>
</dbReference>
<feature type="transmembrane region" description="Helical" evidence="5">
    <location>
        <begin position="477"/>
        <end position="496"/>
    </location>
</feature>
<dbReference type="InterPro" id="IPR032334">
    <property type="entry name" value="GramPos_pilinBB"/>
</dbReference>
<keyword evidence="3 6" id="KW-0732">Signal</keyword>
<feature type="domain" description="SpaA-like prealbumin fold" evidence="9">
    <location>
        <begin position="341"/>
        <end position="422"/>
    </location>
</feature>
<comment type="caution">
    <text evidence="10">The sequence shown here is derived from an EMBL/GenBank/DDBJ whole genome shotgun (WGS) entry which is preliminary data.</text>
</comment>
<dbReference type="InterPro" id="IPR026466">
    <property type="entry name" value="Fim_isopep_form_D2_dom"/>
</dbReference>